<organism evidence="2 3">
    <name type="scientific">Rhodopseudomonas palustris (strain HaA2)</name>
    <dbReference type="NCBI Taxonomy" id="316058"/>
    <lineage>
        <taxon>Bacteria</taxon>
        <taxon>Pseudomonadati</taxon>
        <taxon>Pseudomonadota</taxon>
        <taxon>Alphaproteobacteria</taxon>
        <taxon>Hyphomicrobiales</taxon>
        <taxon>Nitrobacteraceae</taxon>
        <taxon>Rhodopseudomonas</taxon>
    </lineage>
</organism>
<evidence type="ECO:0000256" key="1">
    <source>
        <dbReference type="SAM" id="MobiDB-lite"/>
    </source>
</evidence>
<proteinExistence type="predicted"/>
<dbReference type="Gene3D" id="3.60.21.10">
    <property type="match status" value="1"/>
</dbReference>
<protein>
    <submittedName>
        <fullName evidence="2">Twin-arginine translocation pathway signal</fullName>
    </submittedName>
</protein>
<dbReference type="EMBL" id="CP000250">
    <property type="protein sequence ID" value="ABD05505.1"/>
    <property type="molecule type" value="Genomic_DNA"/>
</dbReference>
<dbReference type="PROSITE" id="PS51318">
    <property type="entry name" value="TAT"/>
    <property type="match status" value="1"/>
</dbReference>
<evidence type="ECO:0000313" key="2">
    <source>
        <dbReference type="EMBL" id="ABD05505.1"/>
    </source>
</evidence>
<feature type="region of interest" description="Disordered" evidence="1">
    <location>
        <begin position="581"/>
        <end position="615"/>
    </location>
</feature>
<dbReference type="KEGG" id="rpb:RPB_0794"/>
<name>Q2J205_RHOP2</name>
<dbReference type="NCBIfam" id="TIGR03768">
    <property type="entry name" value="RPA4764"/>
    <property type="match status" value="1"/>
</dbReference>
<dbReference type="STRING" id="316058.RPB_0794"/>
<keyword evidence="3" id="KW-1185">Reference proteome</keyword>
<dbReference type="AlphaFoldDB" id="Q2J205"/>
<gene>
    <name evidence="2" type="ordered locus">RPB_0794</name>
</gene>
<dbReference type="HOGENOM" id="CLU_018956_0_0_5"/>
<evidence type="ECO:0000313" key="3">
    <source>
        <dbReference type="Proteomes" id="UP000008809"/>
    </source>
</evidence>
<dbReference type="InterPro" id="IPR029052">
    <property type="entry name" value="Metallo-depent_PP-like"/>
</dbReference>
<dbReference type="SUPFAM" id="SSF56300">
    <property type="entry name" value="Metallo-dependent phosphatases"/>
    <property type="match status" value="1"/>
</dbReference>
<dbReference type="OrthoDB" id="8132905at2"/>
<reference evidence="2 3" key="1">
    <citation type="submission" date="2006-01" db="EMBL/GenBank/DDBJ databases">
        <title>Complete sequence of Rhodopseudomonas palustris HaA2.</title>
        <authorList>
            <consortium name="US DOE Joint Genome Institute"/>
            <person name="Copeland A."/>
            <person name="Lucas S."/>
            <person name="Lapidus A."/>
            <person name="Barry K."/>
            <person name="Detter J.C."/>
            <person name="Glavina T."/>
            <person name="Hammon N."/>
            <person name="Israni S."/>
            <person name="Pitluck S."/>
            <person name="Chain P."/>
            <person name="Malfatti S."/>
            <person name="Shin M."/>
            <person name="Vergez L."/>
            <person name="Schmutz J."/>
            <person name="Larimer F."/>
            <person name="Land M."/>
            <person name="Hauser L."/>
            <person name="Pelletier D.A."/>
            <person name="Kyrpides N."/>
            <person name="Anderson I."/>
            <person name="Oda Y."/>
            <person name="Harwood C.S."/>
            <person name="Richardson P."/>
        </authorList>
    </citation>
    <scope>NUCLEOTIDE SEQUENCE [LARGE SCALE GENOMIC DNA]</scope>
    <source>
        <strain evidence="2 3">HaA2</strain>
    </source>
</reference>
<dbReference type="eggNOG" id="COG1409">
    <property type="taxonomic scope" value="Bacteria"/>
</dbReference>
<dbReference type="InterPro" id="IPR022507">
    <property type="entry name" value="Metallophosphoesterase_RPA4764"/>
</dbReference>
<dbReference type="InterPro" id="IPR006311">
    <property type="entry name" value="TAT_signal"/>
</dbReference>
<dbReference type="RefSeq" id="WP_011439694.1">
    <property type="nucleotide sequence ID" value="NC_007778.1"/>
</dbReference>
<accession>Q2J205</accession>
<sequence length="659" mass="72052">MTHHLPSPAPSSGLLSTRRAFLQSSAAFIGALSLGSSLGAPAWGRDLRRYPIATPAETTVTQMLAFPATIEPGLAKTALHQVARYKDFGYGEWTLGSGLPIVTRTDLMRAGYEKPVGGESKRLIRFFAFTDVHITDKEAPNQLIGFQQTEPAAVNNTSIYSPVMPYTTQVLDAAVQTVNDLHSRDPFDFGIALGDACNSTSYNEVRWYIDVLDGQPITPSSGDHRGRDSVDFQMPFQAAGLAADLPWYQVLGNHDHFMIGSFPVDADPTIGLRQSYTADRIWAVGDVLKPNREGFPALFDYRGLKATPAYYPGVIDGASPYGAIIHTGRADDPAFAGKPPQIAADPGRRPLARAEWLAEFRNTTTRPKGHGFDLIDGAGDGFACYSFVPKSNLPLKVIVLDVTQSEQDGSRDIHGHGFLDARRWDWLKAELARGQADDQLMIIANHIPIGVSPIGSEMEWWLGDANAAPDFANAVDLAGLVTTLQAAPNLLMWIAGHRHLNVVKAFPSADPDRPEQGFWQVETCSLRDFPQQFRTFEIRLNADDTVSIEAMNVDIAVADGTPAAQSRKYAIATQQIIQNDLRPNSPNYATAGGKIPVPSMDPTRPQSDDPKATDPSIRFVDLRSADKPVQYHASSNVALLKQLSPRMVEVLERRVAMRK</sequence>
<dbReference type="Proteomes" id="UP000008809">
    <property type="component" value="Chromosome"/>
</dbReference>